<evidence type="ECO:0008006" key="3">
    <source>
        <dbReference type="Google" id="ProtNLM"/>
    </source>
</evidence>
<name>A0ABT0UDK2_9BACT</name>
<dbReference type="Proteomes" id="UP001202961">
    <property type="component" value="Unassembled WGS sequence"/>
</dbReference>
<comment type="caution">
    <text evidence="1">The sequence shown here is derived from an EMBL/GenBank/DDBJ whole genome shotgun (WGS) entry which is preliminary data.</text>
</comment>
<keyword evidence="2" id="KW-1185">Reference proteome</keyword>
<dbReference type="InterPro" id="IPR029052">
    <property type="entry name" value="Metallo-depent_PP-like"/>
</dbReference>
<accession>A0ABT0UDK2</accession>
<evidence type="ECO:0000313" key="2">
    <source>
        <dbReference type="Proteomes" id="UP001202961"/>
    </source>
</evidence>
<dbReference type="SUPFAM" id="SSF56300">
    <property type="entry name" value="Metallo-dependent phosphatases"/>
    <property type="match status" value="1"/>
</dbReference>
<gene>
    <name evidence="1" type="ORF">NB063_31260</name>
</gene>
<dbReference type="Gene3D" id="3.60.21.10">
    <property type="match status" value="1"/>
</dbReference>
<organism evidence="1 2">
    <name type="scientific">Aporhodopirellula aestuarii</name>
    <dbReference type="NCBI Taxonomy" id="2950107"/>
    <lineage>
        <taxon>Bacteria</taxon>
        <taxon>Pseudomonadati</taxon>
        <taxon>Planctomycetota</taxon>
        <taxon>Planctomycetia</taxon>
        <taxon>Pirellulales</taxon>
        <taxon>Pirellulaceae</taxon>
        <taxon>Aporhodopirellula</taxon>
    </lineage>
</organism>
<protein>
    <recommendedName>
        <fullName evidence="3">Calcineurin-like phosphoesterase domain-containing protein</fullName>
    </recommendedName>
</protein>
<evidence type="ECO:0000313" key="1">
    <source>
        <dbReference type="EMBL" id="MCM2375124.1"/>
    </source>
</evidence>
<proteinExistence type="predicted"/>
<sequence length="59" mass="6554">MAKRYDIIGDIHVHAEELKALLSDMGYSRHGLGFRHPDRKVVFVGDSDAAGGQRGLHRP</sequence>
<reference evidence="1 2" key="1">
    <citation type="journal article" date="2022" name="Syst. Appl. Microbiol.">
        <title>Rhodopirellula aestuarii sp. nov., a novel member of the genus Rhodopirellula isolated from brackish sediments collected in the Tagus River estuary, Portugal.</title>
        <authorList>
            <person name="Vitorino I.R."/>
            <person name="Klimek D."/>
            <person name="Calusinska M."/>
            <person name="Lobo-da-Cunha A."/>
            <person name="Vasconcelos V."/>
            <person name="Lage O.M."/>
        </authorList>
    </citation>
    <scope>NUCLEOTIDE SEQUENCE [LARGE SCALE GENOMIC DNA]</scope>
    <source>
        <strain evidence="1 2">ICT_H3.1</strain>
    </source>
</reference>
<dbReference type="EMBL" id="JAMQBK010000133">
    <property type="protein sequence ID" value="MCM2375124.1"/>
    <property type="molecule type" value="Genomic_DNA"/>
</dbReference>
<dbReference type="RefSeq" id="WP_250933646.1">
    <property type="nucleotide sequence ID" value="NZ_JAMQBK010000133.1"/>
</dbReference>